<accession>A0ABT8REQ2</accession>
<feature type="chain" id="PRO_5046509438" description="DUF4105 domain-containing protein" evidence="1">
    <location>
        <begin position="24"/>
        <end position="481"/>
    </location>
</feature>
<name>A0ABT8REQ2_9BACT</name>
<protein>
    <recommendedName>
        <fullName evidence="4">DUF4105 domain-containing protein</fullName>
    </recommendedName>
</protein>
<reference evidence="2" key="1">
    <citation type="submission" date="2023-07" db="EMBL/GenBank/DDBJ databases">
        <title>The genome sequence of Rhodocytophaga aerolata KACC 12507.</title>
        <authorList>
            <person name="Zhang X."/>
        </authorList>
    </citation>
    <scope>NUCLEOTIDE SEQUENCE</scope>
    <source>
        <strain evidence="2">KACC 12507</strain>
    </source>
</reference>
<sequence length="481" mass="53096">MNKRITLLSYLLSLLLVFLNACKEKEAITPQSTKSPISLPEARQWYEEHYASITEIPDPVGKINYSIKRKLLWEFAQNFRLPNGLEALSIPLEYDSKHHLGKGNQTKLILFIDKEGRFNLQIMKVIGSTKFFRENTQLQSLSHFTGMVMMYDWQENFLSGVKYTEGHITGEVTPASHLKNSRVSGVCQEVRIEYYVDVCINKNCSGQRLDYAETVYVCAGGSSGSDLGLSAANAGTGVSYGNGVENTAGYENEHTRSEETKRQAVVRDGESDLFIPGIDNPAIDLKAFLACFGTVQSEDYIYSITIYVEEPEPGSSSSSTFTGNVGHTCIGFTKVNKNDPSSSINQIIGFYPQIGKKSLTFLPTASEIHNNGDSNPERRTQYTISSTYDVSPTGFQAAIQTADELSSLPYDLNENNCTDYVFNIMNSAGVNVPQNKGAMVTTTGHNPGQLGYDLRKFKEANPDAKVNLTAGLTMQSKGSCY</sequence>
<comment type="caution">
    <text evidence="2">The sequence shown here is derived from an EMBL/GenBank/DDBJ whole genome shotgun (WGS) entry which is preliminary data.</text>
</comment>
<evidence type="ECO:0008006" key="4">
    <source>
        <dbReference type="Google" id="ProtNLM"/>
    </source>
</evidence>
<organism evidence="2 3">
    <name type="scientific">Rhodocytophaga aerolata</name>
    <dbReference type="NCBI Taxonomy" id="455078"/>
    <lineage>
        <taxon>Bacteria</taxon>
        <taxon>Pseudomonadati</taxon>
        <taxon>Bacteroidota</taxon>
        <taxon>Cytophagia</taxon>
        <taxon>Cytophagales</taxon>
        <taxon>Rhodocytophagaceae</taxon>
        <taxon>Rhodocytophaga</taxon>
    </lineage>
</organism>
<evidence type="ECO:0000313" key="3">
    <source>
        <dbReference type="Proteomes" id="UP001168528"/>
    </source>
</evidence>
<proteinExistence type="predicted"/>
<feature type="signal peptide" evidence="1">
    <location>
        <begin position="1"/>
        <end position="23"/>
    </location>
</feature>
<evidence type="ECO:0000256" key="1">
    <source>
        <dbReference type="SAM" id="SignalP"/>
    </source>
</evidence>
<gene>
    <name evidence="2" type="ORF">Q0590_26280</name>
</gene>
<dbReference type="Proteomes" id="UP001168528">
    <property type="component" value="Unassembled WGS sequence"/>
</dbReference>
<dbReference type="RefSeq" id="WP_302040617.1">
    <property type="nucleotide sequence ID" value="NZ_JAUKPO010000022.1"/>
</dbReference>
<keyword evidence="3" id="KW-1185">Reference proteome</keyword>
<dbReference type="EMBL" id="JAUKPO010000022">
    <property type="protein sequence ID" value="MDO1449814.1"/>
    <property type="molecule type" value="Genomic_DNA"/>
</dbReference>
<keyword evidence="1" id="KW-0732">Signal</keyword>
<evidence type="ECO:0000313" key="2">
    <source>
        <dbReference type="EMBL" id="MDO1449814.1"/>
    </source>
</evidence>